<evidence type="ECO:0000313" key="1">
    <source>
        <dbReference type="EMBL" id="SDJ69196.1"/>
    </source>
</evidence>
<dbReference type="NCBIfam" id="TIGR04355">
    <property type="entry name" value="HprK_rel_B"/>
    <property type="match status" value="1"/>
</dbReference>
<dbReference type="Proteomes" id="UP000199382">
    <property type="component" value="Unassembled WGS sequence"/>
</dbReference>
<proteinExistence type="predicted"/>
<gene>
    <name evidence="1" type="ORF">SAMN04488026_102228</name>
</gene>
<keyword evidence="1" id="KW-0418">Kinase</keyword>
<dbReference type="STRING" id="571298.SAMN04488026_102228"/>
<protein>
    <submittedName>
        <fullName evidence="1">HprK-related kinase B</fullName>
    </submittedName>
</protein>
<reference evidence="1 2" key="1">
    <citation type="submission" date="2016-10" db="EMBL/GenBank/DDBJ databases">
        <authorList>
            <person name="de Groot N.N."/>
        </authorList>
    </citation>
    <scope>NUCLEOTIDE SEQUENCE [LARGE SCALE GENOMIC DNA]</scope>
    <source>
        <strain evidence="1 2">DSM 25294</strain>
    </source>
</reference>
<dbReference type="GO" id="GO:0016301">
    <property type="term" value="F:kinase activity"/>
    <property type="evidence" value="ECO:0007669"/>
    <property type="project" value="UniProtKB-KW"/>
</dbReference>
<name>A0A1G8VT87_9RHOB</name>
<keyword evidence="1" id="KW-0808">Transferase</keyword>
<organism evidence="1 2">
    <name type="scientific">Aliiruegeria lutimaris</name>
    <dbReference type="NCBI Taxonomy" id="571298"/>
    <lineage>
        <taxon>Bacteria</taxon>
        <taxon>Pseudomonadati</taxon>
        <taxon>Pseudomonadota</taxon>
        <taxon>Alphaproteobacteria</taxon>
        <taxon>Rhodobacterales</taxon>
        <taxon>Roseobacteraceae</taxon>
        <taxon>Aliiruegeria</taxon>
    </lineage>
</organism>
<dbReference type="EMBL" id="FNEK01000022">
    <property type="protein sequence ID" value="SDJ69196.1"/>
    <property type="molecule type" value="Genomic_DNA"/>
</dbReference>
<dbReference type="OrthoDB" id="5443147at2"/>
<dbReference type="AlphaFoldDB" id="A0A1G8VT87"/>
<dbReference type="InterPro" id="IPR027597">
    <property type="entry name" value="HprK-rel_B"/>
</dbReference>
<keyword evidence="2" id="KW-1185">Reference proteome</keyword>
<dbReference type="SUPFAM" id="SSF53795">
    <property type="entry name" value="PEP carboxykinase-like"/>
    <property type="match status" value="1"/>
</dbReference>
<accession>A0A1G8VT87</accession>
<evidence type="ECO:0000313" key="2">
    <source>
        <dbReference type="Proteomes" id="UP000199382"/>
    </source>
</evidence>
<sequence>MRTDEVLDRLDFSALDGSEPIHLAVGHLRLALICAEPLRSILADYFSDALDAPGNPDATVEVLDGQTLTPAPDWVDWAREPGKTGRKDAIFDLEDGRLVHKVRTGVSFVQSPERLVAFGPAAEHPNQVINFVNTQFLNICQRQGWQICHAAALGNGRRSLGIAGLSGGGKSTSVLRLMDIDGLAYITGDRLLVRKGTPPDALGIPKLPRINPGTIHGNPRLHGMLDNVRRAELAAMPGEALWKLEEKHDLHVGQVYGTGRVCFEGPLTHFWVLNWHRDSDTPMAVEPVMLADRPDLLAAIMKSPGPFYQKPTGAFLTDGERPDPQGYLDALEGVDIFEIRGKLDFDALFDAGQALFAET</sequence>
<dbReference type="RefSeq" id="WP_093156015.1">
    <property type="nucleotide sequence ID" value="NZ_FNEK01000022.1"/>
</dbReference>